<feature type="compositionally biased region" description="Polar residues" evidence="6">
    <location>
        <begin position="123"/>
        <end position="141"/>
    </location>
</feature>
<accession>A0A813LWN5</accession>
<evidence type="ECO:0000256" key="2">
    <source>
        <dbReference type="ARBA" id="ARBA00004541"/>
    </source>
</evidence>
<comment type="subcellular location">
    <subcellularLocation>
        <location evidence="2">Cytoplasmic vesicle</location>
    </subcellularLocation>
    <subcellularLocation>
        <location evidence="1">Early endosome</location>
    </subcellularLocation>
    <subcellularLocation>
        <location evidence="3">Late endosome</location>
    </subcellularLocation>
</comment>
<dbReference type="OrthoDB" id="9977282at2759"/>
<feature type="region of interest" description="Disordered" evidence="6">
    <location>
        <begin position="1"/>
        <end position="39"/>
    </location>
</feature>
<sequence length="571" mass="67243">MSSDDDEYQIPLSKNRKNSEKSNIKMRLDSSSSSDEGDKKVFLNSSILMNVRFSSLKKSEENSLDKKLTKFNSSESDSESEKKGKIRRGIFDSDPEDDTQKISNENNQNISRKISIKSEEPTTKNINVSKQTGEPSQTRQITQKISTNLEMQEKYDFSKNLFNQRTSANSLVTDVLINNFKNDLEIDKSKTIIKENTNLKTTLCKTNAEIRFLVEKYEDKPDCKEIINRILLDKPFWFDLYRNKRDKINLLNEAIVSSDGNAILAAVLYIRRTLNQEIFFEIIVNNQIALNQYTFYLKQMNDVDELAALEKYRKNPLEISILFNFYKVICDKTLELNEKLRLFHDYERRLSFSEISQVKNTQIYQAAFKHITLLKIQKEINKNRALLLRKESHQDPLDNLYENTMSYTLSFCIKYSKDLAENQLYSTDHFKKEFELTGKEYSIWFIKTMSEIGQWSDIENFLNQKKFFSIVQRQQNVRYETILSILYYAKAPEEILKKYLSLVEDLENRRILANKLKFYDVVIETFKLQKDRVGLLNFRNTFKEDSLDFIKANIVLKDDKVNKMEKLITND</sequence>
<proteinExistence type="predicted"/>
<evidence type="ECO:0000313" key="7">
    <source>
        <dbReference type="EMBL" id="CAF0707334.1"/>
    </source>
</evidence>
<keyword evidence="8" id="KW-1185">Reference proteome</keyword>
<dbReference type="InterPro" id="IPR040057">
    <property type="entry name" value="Spe-39"/>
</dbReference>
<dbReference type="EMBL" id="CAJNOC010000024">
    <property type="protein sequence ID" value="CAF0707334.1"/>
    <property type="molecule type" value="Genomic_DNA"/>
</dbReference>
<name>A0A813LWN5_9BILA</name>
<reference evidence="7" key="1">
    <citation type="submission" date="2021-02" db="EMBL/GenBank/DDBJ databases">
        <authorList>
            <person name="Nowell W R."/>
        </authorList>
    </citation>
    <scope>NUCLEOTIDE SEQUENCE</scope>
    <source>
        <strain evidence="7">Ploen Becks lab</strain>
    </source>
</reference>
<dbReference type="PANTHER" id="PTHR13364">
    <property type="entry name" value="DEFECTIVE SPERMATOGENESIS PROTEIN 39"/>
    <property type="match status" value="1"/>
</dbReference>
<protein>
    <submittedName>
        <fullName evidence="7">Uncharacterized protein</fullName>
    </submittedName>
</protein>
<feature type="region of interest" description="Disordered" evidence="6">
    <location>
        <begin position="54"/>
        <end position="141"/>
    </location>
</feature>
<dbReference type="GO" id="GO:0006886">
    <property type="term" value="P:intracellular protein transport"/>
    <property type="evidence" value="ECO:0007669"/>
    <property type="project" value="TreeGrafter"/>
</dbReference>
<dbReference type="GO" id="GO:0005769">
    <property type="term" value="C:early endosome"/>
    <property type="evidence" value="ECO:0007669"/>
    <property type="project" value="UniProtKB-SubCell"/>
</dbReference>
<feature type="compositionally biased region" description="Basic and acidic residues" evidence="6">
    <location>
        <begin position="57"/>
        <end position="68"/>
    </location>
</feature>
<comment type="caution">
    <text evidence="7">The sequence shown here is derived from an EMBL/GenBank/DDBJ whole genome shotgun (WGS) entry which is preliminary data.</text>
</comment>
<keyword evidence="4" id="KW-0967">Endosome</keyword>
<dbReference type="PANTHER" id="PTHR13364:SF6">
    <property type="entry name" value="SPERMATOGENESIS-DEFECTIVE PROTEIN 39 HOMOLOG"/>
    <property type="match status" value="1"/>
</dbReference>
<evidence type="ECO:0000256" key="6">
    <source>
        <dbReference type="SAM" id="MobiDB-lite"/>
    </source>
</evidence>
<gene>
    <name evidence="7" type="ORF">OXX778_LOCUS482</name>
</gene>
<evidence type="ECO:0000256" key="1">
    <source>
        <dbReference type="ARBA" id="ARBA00004412"/>
    </source>
</evidence>
<evidence type="ECO:0000256" key="3">
    <source>
        <dbReference type="ARBA" id="ARBA00004603"/>
    </source>
</evidence>
<evidence type="ECO:0000256" key="5">
    <source>
        <dbReference type="ARBA" id="ARBA00023329"/>
    </source>
</evidence>
<evidence type="ECO:0000256" key="4">
    <source>
        <dbReference type="ARBA" id="ARBA00022753"/>
    </source>
</evidence>
<feature type="compositionally biased region" description="Basic and acidic residues" evidence="6">
    <location>
        <begin position="17"/>
        <end position="28"/>
    </location>
</feature>
<dbReference type="GO" id="GO:0005770">
    <property type="term" value="C:late endosome"/>
    <property type="evidence" value="ECO:0007669"/>
    <property type="project" value="UniProtKB-SubCell"/>
</dbReference>
<dbReference type="Proteomes" id="UP000663879">
    <property type="component" value="Unassembled WGS sequence"/>
</dbReference>
<organism evidence="7 8">
    <name type="scientific">Brachionus calyciflorus</name>
    <dbReference type="NCBI Taxonomy" id="104777"/>
    <lineage>
        <taxon>Eukaryota</taxon>
        <taxon>Metazoa</taxon>
        <taxon>Spiralia</taxon>
        <taxon>Gnathifera</taxon>
        <taxon>Rotifera</taxon>
        <taxon>Eurotatoria</taxon>
        <taxon>Monogononta</taxon>
        <taxon>Pseudotrocha</taxon>
        <taxon>Ploima</taxon>
        <taxon>Brachionidae</taxon>
        <taxon>Brachionus</taxon>
    </lineage>
</organism>
<dbReference type="GO" id="GO:0007034">
    <property type="term" value="P:vacuolar transport"/>
    <property type="evidence" value="ECO:0007669"/>
    <property type="project" value="TreeGrafter"/>
</dbReference>
<evidence type="ECO:0000313" key="8">
    <source>
        <dbReference type="Proteomes" id="UP000663879"/>
    </source>
</evidence>
<dbReference type="AlphaFoldDB" id="A0A813LWN5"/>
<feature type="compositionally biased region" description="Polar residues" evidence="6">
    <location>
        <begin position="101"/>
        <end position="112"/>
    </location>
</feature>
<keyword evidence="5" id="KW-0968">Cytoplasmic vesicle</keyword>